<protein>
    <submittedName>
        <fullName evidence="3">Uncharacterized protein</fullName>
    </submittedName>
</protein>
<dbReference type="AlphaFoldDB" id="A0A914M882"/>
<evidence type="ECO:0000313" key="3">
    <source>
        <dbReference type="WBParaSite" id="Minc3s01422g23700"/>
    </source>
</evidence>
<organism evidence="2 3">
    <name type="scientific">Meloidogyne incognita</name>
    <name type="common">Southern root-knot nematode worm</name>
    <name type="synonym">Oxyuris incognita</name>
    <dbReference type="NCBI Taxonomy" id="6306"/>
    <lineage>
        <taxon>Eukaryota</taxon>
        <taxon>Metazoa</taxon>
        <taxon>Ecdysozoa</taxon>
        <taxon>Nematoda</taxon>
        <taxon>Chromadorea</taxon>
        <taxon>Rhabditida</taxon>
        <taxon>Tylenchina</taxon>
        <taxon>Tylenchomorpha</taxon>
        <taxon>Tylenchoidea</taxon>
        <taxon>Meloidogynidae</taxon>
        <taxon>Meloidogyninae</taxon>
        <taxon>Meloidogyne</taxon>
        <taxon>Meloidogyne incognita group</taxon>
    </lineage>
</organism>
<reference evidence="3" key="1">
    <citation type="submission" date="2022-11" db="UniProtKB">
        <authorList>
            <consortium name="WormBaseParasite"/>
        </authorList>
    </citation>
    <scope>IDENTIFICATION</scope>
</reference>
<proteinExistence type="predicted"/>
<keyword evidence="1" id="KW-1133">Transmembrane helix</keyword>
<evidence type="ECO:0000256" key="1">
    <source>
        <dbReference type="SAM" id="Phobius"/>
    </source>
</evidence>
<evidence type="ECO:0000313" key="2">
    <source>
        <dbReference type="Proteomes" id="UP000887563"/>
    </source>
</evidence>
<accession>A0A914M882</accession>
<keyword evidence="1" id="KW-0812">Transmembrane</keyword>
<dbReference type="WBParaSite" id="Minc3s01422g23700">
    <property type="protein sequence ID" value="Minc3s01422g23700"/>
    <property type="gene ID" value="Minc3s01422g23700"/>
</dbReference>
<sequence length="52" mass="6066">MSTSKNSQCRRPFMLKNVQTNASLIVNIWMVYLCFEANLWGFKRIILGEVDV</sequence>
<feature type="transmembrane region" description="Helical" evidence="1">
    <location>
        <begin position="21"/>
        <end position="42"/>
    </location>
</feature>
<keyword evidence="2" id="KW-1185">Reference proteome</keyword>
<name>A0A914M882_MELIC</name>
<dbReference type="Proteomes" id="UP000887563">
    <property type="component" value="Unplaced"/>
</dbReference>
<keyword evidence="1" id="KW-0472">Membrane</keyword>